<sequence>MYRSALSPVLVHVLFGAFDSTTSSIAADIMADLHQDGVEVGPFAWLIEVPKLGLSVSRILPPHIFTVPDAMCEWSFGSGRRPSFDYLLSDVHVRIHFRIPKLISISRQTHEIDLEIGFASGCEEGEVGFPEFRVWGETGWMPIHVLLAEIGLRRFADEVIWVRCWGCYRPVDDASATPAFLVVSREEHRRSFYIIISTRTTLSLSKLDLQGSASDRHLNSRALILCLSPSRSTRLHQSFLSELRSPLQHIVPSPSRSGAIELNFRDLGEALLRRLMRHRSSY</sequence>
<accession>A0A165XWR0</accession>
<dbReference type="EMBL" id="KV428309">
    <property type="protein sequence ID" value="KZT32634.1"/>
    <property type="molecule type" value="Genomic_DNA"/>
</dbReference>
<feature type="non-terminal residue" evidence="1">
    <location>
        <position position="282"/>
    </location>
</feature>
<name>A0A165XWR0_9AGAM</name>
<gene>
    <name evidence="1" type="ORF">SISSUDRAFT_1123323</name>
</gene>
<keyword evidence="2" id="KW-1185">Reference proteome</keyword>
<reference evidence="1 2" key="1">
    <citation type="journal article" date="2016" name="Mol. Biol. Evol.">
        <title>Comparative Genomics of Early-Diverging Mushroom-Forming Fungi Provides Insights into the Origins of Lignocellulose Decay Capabilities.</title>
        <authorList>
            <person name="Nagy L.G."/>
            <person name="Riley R."/>
            <person name="Tritt A."/>
            <person name="Adam C."/>
            <person name="Daum C."/>
            <person name="Floudas D."/>
            <person name="Sun H."/>
            <person name="Yadav J.S."/>
            <person name="Pangilinan J."/>
            <person name="Larsson K.H."/>
            <person name="Matsuura K."/>
            <person name="Barry K."/>
            <person name="Labutti K."/>
            <person name="Kuo R."/>
            <person name="Ohm R.A."/>
            <person name="Bhattacharya S.S."/>
            <person name="Shirouzu T."/>
            <person name="Yoshinaga Y."/>
            <person name="Martin F.M."/>
            <person name="Grigoriev I.V."/>
            <person name="Hibbett D.S."/>
        </authorList>
    </citation>
    <scope>NUCLEOTIDE SEQUENCE [LARGE SCALE GENOMIC DNA]</scope>
    <source>
        <strain evidence="1 2">HHB10207 ss-3</strain>
    </source>
</reference>
<proteinExistence type="predicted"/>
<organism evidence="1 2">
    <name type="scientific">Sistotremastrum suecicum HHB10207 ss-3</name>
    <dbReference type="NCBI Taxonomy" id="1314776"/>
    <lineage>
        <taxon>Eukaryota</taxon>
        <taxon>Fungi</taxon>
        <taxon>Dikarya</taxon>
        <taxon>Basidiomycota</taxon>
        <taxon>Agaricomycotina</taxon>
        <taxon>Agaricomycetes</taxon>
        <taxon>Sistotremastrales</taxon>
        <taxon>Sistotremastraceae</taxon>
        <taxon>Sistotremastrum</taxon>
    </lineage>
</organism>
<dbReference type="Proteomes" id="UP000076798">
    <property type="component" value="Unassembled WGS sequence"/>
</dbReference>
<protein>
    <submittedName>
        <fullName evidence="1">Uncharacterized protein</fullName>
    </submittedName>
</protein>
<dbReference type="AlphaFoldDB" id="A0A165XWR0"/>
<evidence type="ECO:0000313" key="1">
    <source>
        <dbReference type="EMBL" id="KZT32634.1"/>
    </source>
</evidence>
<evidence type="ECO:0000313" key="2">
    <source>
        <dbReference type="Proteomes" id="UP000076798"/>
    </source>
</evidence>